<dbReference type="AlphaFoldDB" id="A0A423VNC9"/>
<accession>A0A423VNC9</accession>
<sequence>MPNAEDHPKSPTRSRHSSFSDRSQRDERPDSPITSMDEESKDRPQTQRRPSANVQELVDMLGQLAKKHGDALAVPDPTRGRRRSTSQGAMSIRSVRTDHASDFGDFEDAESHNSAPPSRRPSFIGSPRPPSSGAGRTRSLSRSSLPGETMSKAVGRARIPEGKVNRFNELRDKFGPLNFAPDIESTDELFDVAKLDAVQPSAKDFSLDHIDGIIKDSFTSISERKTWWRISRHGTMRKHDLGDDDNYRRITWASSKTREDTNTIVRRWMEEGSYSGGRPSFGDVASVKGGAFNWNSRAEPLSMDQVFGKRKSTQHLKAAAASIPRPLSLQPQPKTYAHSRNLSTGVKSLPPPSPGVNSLPPPSPSPLSIPGPPRSPAFGWSTATDGSASETPGSSRPPSRAVRRSIEVTSVNLASSRSVATSINEPESRTSLQLAPPSAPPSVSPEKSIDPVPEVEDDDDNDDEWGEMVVSPPSASRPVSGFFDVGIASALASLSADKRTSPAPTADTSVTLDAVSSKLQQGQTFNEVEAVPAPALPSAPAAHIWDFAAFDTAAQVAAIPTPPMWTLENCIPNACIPAVPNTHPYSSRRLVENFLDGVCSSSATTFARNSYRTVENVLYSIIPATASTYAYLPHPTPTCFKDIDQLYRFERPFETKFPCGSTDIKAACISRALYSPTHTAIVTQHGPAIATTKGPDSQGIFTTAYESSHRITVEDR</sequence>
<feature type="compositionally biased region" description="Basic and acidic residues" evidence="1">
    <location>
        <begin position="18"/>
        <end position="30"/>
    </location>
</feature>
<feature type="compositionally biased region" description="Polar residues" evidence="1">
    <location>
        <begin position="407"/>
        <end position="433"/>
    </location>
</feature>
<comment type="caution">
    <text evidence="2">The sequence shown here is derived from an EMBL/GenBank/DDBJ whole genome shotgun (WGS) entry which is preliminary data.</text>
</comment>
<organism evidence="2 3">
    <name type="scientific">Cytospora chrysosperma</name>
    <name type="common">Cytospora canker fungus</name>
    <name type="synonym">Sphaeria chrysosperma</name>
    <dbReference type="NCBI Taxonomy" id="252740"/>
    <lineage>
        <taxon>Eukaryota</taxon>
        <taxon>Fungi</taxon>
        <taxon>Dikarya</taxon>
        <taxon>Ascomycota</taxon>
        <taxon>Pezizomycotina</taxon>
        <taxon>Sordariomycetes</taxon>
        <taxon>Sordariomycetidae</taxon>
        <taxon>Diaporthales</taxon>
        <taxon>Cytosporaceae</taxon>
        <taxon>Cytospora</taxon>
    </lineage>
</organism>
<evidence type="ECO:0000313" key="3">
    <source>
        <dbReference type="Proteomes" id="UP000284375"/>
    </source>
</evidence>
<feature type="region of interest" description="Disordered" evidence="1">
    <location>
        <begin position="309"/>
        <end position="473"/>
    </location>
</feature>
<feature type="compositionally biased region" description="Acidic residues" evidence="1">
    <location>
        <begin position="453"/>
        <end position="466"/>
    </location>
</feature>
<feature type="compositionally biased region" description="Pro residues" evidence="1">
    <location>
        <begin position="349"/>
        <end position="375"/>
    </location>
</feature>
<evidence type="ECO:0000313" key="2">
    <source>
        <dbReference type="EMBL" id="ROV92513.1"/>
    </source>
</evidence>
<dbReference type="Proteomes" id="UP000284375">
    <property type="component" value="Unassembled WGS sequence"/>
</dbReference>
<dbReference type="OrthoDB" id="3941134at2759"/>
<feature type="compositionally biased region" description="Polar residues" evidence="1">
    <location>
        <begin position="329"/>
        <end position="346"/>
    </location>
</feature>
<proteinExistence type="predicted"/>
<name>A0A423VNC9_CYTCH</name>
<dbReference type="STRING" id="252740.A0A423VNC9"/>
<keyword evidence="3" id="KW-1185">Reference proteome</keyword>
<dbReference type="EMBL" id="LJZO01000037">
    <property type="protein sequence ID" value="ROV92513.1"/>
    <property type="molecule type" value="Genomic_DNA"/>
</dbReference>
<evidence type="ECO:0000256" key="1">
    <source>
        <dbReference type="SAM" id="MobiDB-lite"/>
    </source>
</evidence>
<feature type="compositionally biased region" description="Polar residues" evidence="1">
    <location>
        <begin position="381"/>
        <end position="391"/>
    </location>
</feature>
<reference evidence="2 3" key="1">
    <citation type="submission" date="2015-09" db="EMBL/GenBank/DDBJ databases">
        <title>Host preference determinants of Valsa canker pathogens revealed by comparative genomics.</title>
        <authorList>
            <person name="Yin Z."/>
            <person name="Huang L."/>
        </authorList>
    </citation>
    <scope>NUCLEOTIDE SEQUENCE [LARGE SCALE GENOMIC DNA]</scope>
    <source>
        <strain evidence="2 3">YSFL</strain>
    </source>
</reference>
<protein>
    <submittedName>
        <fullName evidence="2">Uncharacterized protein</fullName>
    </submittedName>
</protein>
<gene>
    <name evidence="2" type="ORF">VSDG_06648</name>
</gene>
<feature type="region of interest" description="Disordered" evidence="1">
    <location>
        <begin position="1"/>
        <end position="157"/>
    </location>
</feature>